<keyword evidence="5" id="KW-0004">4Fe-4S</keyword>
<dbReference type="EC" id="4.3.1.17" evidence="3"/>
<proteinExistence type="inferred from homology"/>
<protein>
    <recommendedName>
        <fullName evidence="3">L-serine ammonia-lyase</fullName>
        <ecNumber evidence="3">4.3.1.17</ecNumber>
    </recommendedName>
</protein>
<dbReference type="PANTHER" id="PTHR30182">
    <property type="entry name" value="L-SERINE DEHYDRATASE"/>
    <property type="match status" value="1"/>
</dbReference>
<evidence type="ECO:0000256" key="6">
    <source>
        <dbReference type="ARBA" id="ARBA00022723"/>
    </source>
</evidence>
<keyword evidence="4" id="KW-0312">Gluconeogenesis</keyword>
<evidence type="ECO:0000256" key="9">
    <source>
        <dbReference type="ARBA" id="ARBA00023239"/>
    </source>
</evidence>
<comment type="catalytic activity">
    <reaction evidence="10">
        <text>L-serine = pyruvate + NH4(+)</text>
        <dbReference type="Rhea" id="RHEA:19169"/>
        <dbReference type="ChEBI" id="CHEBI:15361"/>
        <dbReference type="ChEBI" id="CHEBI:28938"/>
        <dbReference type="ChEBI" id="CHEBI:33384"/>
        <dbReference type="EC" id="4.3.1.17"/>
    </reaction>
</comment>
<evidence type="ECO:0000313" key="13">
    <source>
        <dbReference type="Proteomes" id="UP001202248"/>
    </source>
</evidence>
<comment type="similarity">
    <text evidence="2">Belongs to the iron-sulfur dependent L-serine dehydratase family.</text>
</comment>
<dbReference type="RefSeq" id="WP_240826416.1">
    <property type="nucleotide sequence ID" value="NZ_JAKWBL010000001.1"/>
</dbReference>
<feature type="domain" description="Serine dehydratase beta chain" evidence="11">
    <location>
        <begin position="7"/>
        <end position="158"/>
    </location>
</feature>
<dbReference type="Pfam" id="PF03315">
    <property type="entry name" value="SDH_beta"/>
    <property type="match status" value="1"/>
</dbReference>
<evidence type="ECO:0000256" key="10">
    <source>
        <dbReference type="ARBA" id="ARBA00049406"/>
    </source>
</evidence>
<evidence type="ECO:0000256" key="7">
    <source>
        <dbReference type="ARBA" id="ARBA00023004"/>
    </source>
</evidence>
<keyword evidence="9" id="KW-0456">Lyase</keyword>
<name>A0ABS9SF83_9BACT</name>
<accession>A0ABS9SF83</accession>
<keyword evidence="7" id="KW-0408">Iron</keyword>
<keyword evidence="8" id="KW-0411">Iron-sulfur</keyword>
<organism evidence="12 13">
    <name type="scientific">Niabella ginsengisoli</name>
    <dbReference type="NCBI Taxonomy" id="522298"/>
    <lineage>
        <taxon>Bacteria</taxon>
        <taxon>Pseudomonadati</taxon>
        <taxon>Bacteroidota</taxon>
        <taxon>Chitinophagia</taxon>
        <taxon>Chitinophagales</taxon>
        <taxon>Chitinophagaceae</taxon>
        <taxon>Niabella</taxon>
    </lineage>
</organism>
<evidence type="ECO:0000259" key="11">
    <source>
        <dbReference type="Pfam" id="PF03315"/>
    </source>
</evidence>
<sequence length="180" mass="20026">MQYEPISVFDMLKIGVGPSSSHTLGPWRAAERFINELKAQDRLSKVTHLKVLLYGSLAKTGIGHGTDIAVQLGLCGFDPVTFDVEQITPSINKIAQTEQLVLAGEHEITFTPSKDIEFLFTETLPYHSNGLSFLASFVNGDSIAETYYSIGGGFVKKKVKLWWLTLLLAYLFRSMMQMTC</sequence>
<comment type="cofactor">
    <cofactor evidence="1">
        <name>[4Fe-4S] cluster</name>
        <dbReference type="ChEBI" id="CHEBI:49883"/>
    </cofactor>
</comment>
<keyword evidence="13" id="KW-1185">Reference proteome</keyword>
<evidence type="ECO:0000313" key="12">
    <source>
        <dbReference type="EMBL" id="MCH5597005.1"/>
    </source>
</evidence>
<evidence type="ECO:0000256" key="1">
    <source>
        <dbReference type="ARBA" id="ARBA00001966"/>
    </source>
</evidence>
<evidence type="ECO:0000256" key="5">
    <source>
        <dbReference type="ARBA" id="ARBA00022485"/>
    </source>
</evidence>
<evidence type="ECO:0000256" key="3">
    <source>
        <dbReference type="ARBA" id="ARBA00012093"/>
    </source>
</evidence>
<comment type="caution">
    <text evidence="12">The sequence shown here is derived from an EMBL/GenBank/DDBJ whole genome shotgun (WGS) entry which is preliminary data.</text>
</comment>
<dbReference type="SUPFAM" id="SSF143548">
    <property type="entry name" value="Serine metabolism enzymes domain"/>
    <property type="match status" value="1"/>
</dbReference>
<evidence type="ECO:0000256" key="8">
    <source>
        <dbReference type="ARBA" id="ARBA00023014"/>
    </source>
</evidence>
<dbReference type="Gene3D" id="3.30.1330.90">
    <property type="entry name" value="D-3-phosphoglycerate dehydrogenase, domain 3"/>
    <property type="match status" value="1"/>
</dbReference>
<dbReference type="Proteomes" id="UP001202248">
    <property type="component" value="Unassembled WGS sequence"/>
</dbReference>
<gene>
    <name evidence="12" type="ORF">MKP09_03260</name>
</gene>
<dbReference type="InterPro" id="IPR029009">
    <property type="entry name" value="ASB_dom_sf"/>
</dbReference>
<dbReference type="InterPro" id="IPR005131">
    <property type="entry name" value="Ser_deHydtase_bsu"/>
</dbReference>
<dbReference type="EMBL" id="JAKWBL010000001">
    <property type="protein sequence ID" value="MCH5597005.1"/>
    <property type="molecule type" value="Genomic_DNA"/>
</dbReference>
<reference evidence="12 13" key="1">
    <citation type="submission" date="2022-02" db="EMBL/GenBank/DDBJ databases">
        <authorList>
            <person name="Min J."/>
        </authorList>
    </citation>
    <scope>NUCLEOTIDE SEQUENCE [LARGE SCALE GENOMIC DNA]</scope>
    <source>
        <strain evidence="12 13">GR10-1</strain>
    </source>
</reference>
<dbReference type="InterPro" id="IPR051318">
    <property type="entry name" value="Fe-S_L-Ser"/>
</dbReference>
<evidence type="ECO:0000256" key="2">
    <source>
        <dbReference type="ARBA" id="ARBA00008636"/>
    </source>
</evidence>
<keyword evidence="6" id="KW-0479">Metal-binding</keyword>
<evidence type="ECO:0000256" key="4">
    <source>
        <dbReference type="ARBA" id="ARBA00022432"/>
    </source>
</evidence>
<dbReference type="PANTHER" id="PTHR30182:SF1">
    <property type="entry name" value="L-SERINE DEHYDRATASE 1"/>
    <property type="match status" value="1"/>
</dbReference>